<evidence type="ECO:0000259" key="15">
    <source>
        <dbReference type="Pfam" id="PF01035"/>
    </source>
</evidence>
<dbReference type="Proteomes" id="UP000033647">
    <property type="component" value="Unassembled WGS sequence"/>
</dbReference>
<feature type="compositionally biased region" description="Basic and acidic residues" evidence="14">
    <location>
        <begin position="127"/>
        <end position="136"/>
    </location>
</feature>
<dbReference type="Pfam" id="PF00400">
    <property type="entry name" value="WD40"/>
    <property type="match status" value="4"/>
</dbReference>
<comment type="catalytic activity">
    <reaction evidence="12">
        <text>a 6-O-methyl-2'-deoxyguanosine in DNA + L-cysteinyl-[protein] = S-methyl-L-cysteinyl-[protein] + a 2'-deoxyguanosine in DNA</text>
        <dbReference type="Rhea" id="RHEA:24000"/>
        <dbReference type="Rhea" id="RHEA-COMP:10131"/>
        <dbReference type="Rhea" id="RHEA-COMP:10132"/>
        <dbReference type="Rhea" id="RHEA-COMP:11367"/>
        <dbReference type="Rhea" id="RHEA-COMP:11368"/>
        <dbReference type="ChEBI" id="CHEBI:29950"/>
        <dbReference type="ChEBI" id="CHEBI:82612"/>
        <dbReference type="ChEBI" id="CHEBI:85445"/>
        <dbReference type="ChEBI" id="CHEBI:85448"/>
        <dbReference type="EC" id="2.1.1.63"/>
    </reaction>
</comment>
<keyword evidence="6" id="KW-0808">Transferase</keyword>
<keyword evidence="5" id="KW-0489">Methyltransferase</keyword>
<dbReference type="SUPFAM" id="SSF50978">
    <property type="entry name" value="WD40 repeat-like"/>
    <property type="match status" value="1"/>
</dbReference>
<dbReference type="Pfam" id="PF01035">
    <property type="entry name" value="DNA_binding_1"/>
    <property type="match status" value="1"/>
</dbReference>
<dbReference type="CDD" id="cd00200">
    <property type="entry name" value="WD40"/>
    <property type="match status" value="1"/>
</dbReference>
<evidence type="ECO:0000256" key="13">
    <source>
        <dbReference type="PROSITE-ProRule" id="PRU00221"/>
    </source>
</evidence>
<keyword evidence="17" id="KW-1185">Reference proteome</keyword>
<feature type="region of interest" description="Disordered" evidence="14">
    <location>
        <begin position="103"/>
        <end position="205"/>
    </location>
</feature>
<evidence type="ECO:0000256" key="1">
    <source>
        <dbReference type="ARBA" id="ARBA00001286"/>
    </source>
</evidence>
<evidence type="ECO:0000256" key="3">
    <source>
        <dbReference type="ARBA" id="ARBA00015377"/>
    </source>
</evidence>
<evidence type="ECO:0000313" key="16">
    <source>
        <dbReference type="EMBL" id="KJX96761.1"/>
    </source>
</evidence>
<feature type="compositionally biased region" description="Basic and acidic residues" evidence="14">
    <location>
        <begin position="142"/>
        <end position="158"/>
    </location>
</feature>
<dbReference type="OrthoDB" id="1907495at2759"/>
<proteinExistence type="inferred from homology"/>
<dbReference type="InterPro" id="IPR015943">
    <property type="entry name" value="WD40/YVTN_repeat-like_dom_sf"/>
</dbReference>
<reference evidence="16 17" key="1">
    <citation type="submission" date="2015-03" db="EMBL/GenBank/DDBJ databases">
        <title>RNA-seq based gene annotation and comparative genomics of four Zymoseptoria species reveal species-specific pathogenicity related genes and transposable element activity.</title>
        <authorList>
            <person name="Grandaubert J."/>
            <person name="Bhattacharyya A."/>
            <person name="Stukenbrock E.H."/>
        </authorList>
    </citation>
    <scope>NUCLEOTIDE SEQUENCE [LARGE SCALE GENOMIC DNA]</scope>
    <source>
        <strain evidence="16 17">Zb18110</strain>
    </source>
</reference>
<dbReference type="InterPro" id="IPR036322">
    <property type="entry name" value="WD40_repeat_dom_sf"/>
</dbReference>
<gene>
    <name evidence="16" type="ORF">TI39_contig602g00027</name>
</gene>
<comment type="caution">
    <text evidence="16">The sequence shown here is derived from an EMBL/GenBank/DDBJ whole genome shotgun (WGS) entry which is preliminary data.</text>
</comment>
<dbReference type="SUPFAM" id="SSF46767">
    <property type="entry name" value="Methylated DNA-protein cysteine methyltransferase, C-terminal domain"/>
    <property type="match status" value="1"/>
</dbReference>
<dbReference type="PRINTS" id="PR00320">
    <property type="entry name" value="GPROTEINBRPT"/>
</dbReference>
<keyword evidence="7" id="KW-0677">Repeat</keyword>
<evidence type="ECO:0000256" key="6">
    <source>
        <dbReference type="ARBA" id="ARBA00022679"/>
    </source>
</evidence>
<feature type="repeat" description="WD" evidence="13">
    <location>
        <begin position="358"/>
        <end position="399"/>
    </location>
</feature>
<keyword evidence="9" id="KW-0234">DNA repair</keyword>
<evidence type="ECO:0000256" key="7">
    <source>
        <dbReference type="ARBA" id="ARBA00022737"/>
    </source>
</evidence>
<dbReference type="GO" id="GO:0005829">
    <property type="term" value="C:cytosol"/>
    <property type="evidence" value="ECO:0007669"/>
    <property type="project" value="UniProtKB-ARBA"/>
</dbReference>
<evidence type="ECO:0000256" key="5">
    <source>
        <dbReference type="ARBA" id="ARBA00022603"/>
    </source>
</evidence>
<feature type="domain" description="Methylated-DNA-[protein]-cysteine S-methyltransferase DNA binding" evidence="15">
    <location>
        <begin position="226"/>
        <end position="316"/>
    </location>
</feature>
<comment type="catalytic activity">
    <reaction evidence="1">
        <text>a 4-O-methyl-thymidine in DNA + L-cysteinyl-[protein] = a thymidine in DNA + S-methyl-L-cysteinyl-[protein]</text>
        <dbReference type="Rhea" id="RHEA:53428"/>
        <dbReference type="Rhea" id="RHEA-COMP:10131"/>
        <dbReference type="Rhea" id="RHEA-COMP:10132"/>
        <dbReference type="Rhea" id="RHEA-COMP:13555"/>
        <dbReference type="Rhea" id="RHEA-COMP:13556"/>
        <dbReference type="ChEBI" id="CHEBI:29950"/>
        <dbReference type="ChEBI" id="CHEBI:82612"/>
        <dbReference type="ChEBI" id="CHEBI:137386"/>
        <dbReference type="ChEBI" id="CHEBI:137387"/>
        <dbReference type="EC" id="2.1.1.63"/>
    </reaction>
</comment>
<evidence type="ECO:0000313" key="17">
    <source>
        <dbReference type="Proteomes" id="UP000033647"/>
    </source>
</evidence>
<evidence type="ECO:0000256" key="14">
    <source>
        <dbReference type="SAM" id="MobiDB-lite"/>
    </source>
</evidence>
<evidence type="ECO:0000256" key="4">
    <source>
        <dbReference type="ARBA" id="ARBA00022574"/>
    </source>
</evidence>
<dbReference type="STRING" id="1047168.A0A0F4GHA7"/>
<feature type="repeat" description="WD" evidence="13">
    <location>
        <begin position="400"/>
        <end position="432"/>
    </location>
</feature>
<dbReference type="PROSITE" id="PS50294">
    <property type="entry name" value="WD_REPEATS_REGION"/>
    <property type="match status" value="4"/>
</dbReference>
<dbReference type="CDD" id="cd06445">
    <property type="entry name" value="ATase"/>
    <property type="match status" value="1"/>
</dbReference>
<feature type="repeat" description="WD" evidence="13">
    <location>
        <begin position="328"/>
        <end position="352"/>
    </location>
</feature>
<dbReference type="PROSITE" id="PS00678">
    <property type="entry name" value="WD_REPEATS_1"/>
    <property type="match status" value="1"/>
</dbReference>
<dbReference type="NCBIfam" id="TIGR00589">
    <property type="entry name" value="ogt"/>
    <property type="match status" value="1"/>
</dbReference>
<dbReference type="GO" id="GO:0032259">
    <property type="term" value="P:methylation"/>
    <property type="evidence" value="ECO:0007669"/>
    <property type="project" value="UniProtKB-KW"/>
</dbReference>
<evidence type="ECO:0000256" key="9">
    <source>
        <dbReference type="ARBA" id="ARBA00023204"/>
    </source>
</evidence>
<dbReference type="InterPro" id="IPR036388">
    <property type="entry name" value="WH-like_DNA-bd_sf"/>
</dbReference>
<dbReference type="InterPro" id="IPR036217">
    <property type="entry name" value="MethylDNA_cys_MeTrfase_DNAb"/>
</dbReference>
<organism evidence="16 17">
    <name type="scientific">Zymoseptoria brevis</name>
    <dbReference type="NCBI Taxonomy" id="1047168"/>
    <lineage>
        <taxon>Eukaryota</taxon>
        <taxon>Fungi</taxon>
        <taxon>Dikarya</taxon>
        <taxon>Ascomycota</taxon>
        <taxon>Pezizomycotina</taxon>
        <taxon>Dothideomycetes</taxon>
        <taxon>Dothideomycetidae</taxon>
        <taxon>Mycosphaerellales</taxon>
        <taxon>Mycosphaerellaceae</taxon>
        <taxon>Zymoseptoria</taxon>
    </lineage>
</organism>
<dbReference type="GO" id="GO:0006281">
    <property type="term" value="P:DNA repair"/>
    <property type="evidence" value="ECO:0007669"/>
    <property type="project" value="UniProtKB-KW"/>
</dbReference>
<sequence length="494" mass="54063">MTSLTSLQSRWKHLYHTHLPALAKARAPAQPKWPVYLDHCFARIVLDNAVGKDKPWTEVVKPPAIKNMTEAQLEDAIRLAERVASGEADLVELDERSLRLRGKKGKVEDGETASASKKDSKGEDDERLPASKKESKVEDDEKPPLSEKKSKVEDEHKPPATKKPRSSKKNETISSYFLPSPTSPSKKDPSKPFSKTSGPPAVSRPETHLDLAHHLHRIQSSSTLTPFRKQTLSLLLQIPPGQYSTYGALASHISATSHKTCARAVGSSMRNNPFAPEVPCHRILAGDGSLGGFGGDWGEQGRHAGEKRRLLREEGVRFDEKGKVKGPFSPDGKYLASGSSDRTVRTWDTATGVQHLILSGHEKIVWAVAYSPNGFYMASGSGDATIKVRDSATGSLLKTLTGHTNGINALAFSPDDRLLAAGLFNDEVWLWNTDDWRSRGQLADFDYDGELDRLSTAEVAHKDSVTMLAYSQEAGLLVSASKDTTLKVWSATGR</sequence>
<dbReference type="Gene3D" id="1.10.10.10">
    <property type="entry name" value="Winged helix-like DNA-binding domain superfamily/Winged helix DNA-binding domain"/>
    <property type="match status" value="1"/>
</dbReference>
<evidence type="ECO:0000256" key="11">
    <source>
        <dbReference type="ARBA" id="ARBA00031621"/>
    </source>
</evidence>
<dbReference type="GO" id="GO:0003908">
    <property type="term" value="F:methylated-DNA-[protein]-cysteine S-methyltransferase activity"/>
    <property type="evidence" value="ECO:0007669"/>
    <property type="project" value="UniProtKB-EC"/>
</dbReference>
<evidence type="ECO:0000256" key="12">
    <source>
        <dbReference type="ARBA" id="ARBA00049348"/>
    </source>
</evidence>
<dbReference type="Gene3D" id="2.130.10.10">
    <property type="entry name" value="YVTN repeat-like/Quinoprotein amine dehydrogenase"/>
    <property type="match status" value="1"/>
</dbReference>
<dbReference type="InterPro" id="IPR019775">
    <property type="entry name" value="WD40_repeat_CS"/>
</dbReference>
<dbReference type="PANTHER" id="PTHR19848:SF8">
    <property type="entry name" value="F-BOX AND WD REPEAT DOMAIN CONTAINING 7"/>
    <property type="match status" value="1"/>
</dbReference>
<comment type="similarity">
    <text evidence="2">Belongs to the MGMT family.</text>
</comment>
<dbReference type="SMART" id="SM00320">
    <property type="entry name" value="WD40"/>
    <property type="match status" value="4"/>
</dbReference>
<dbReference type="PROSITE" id="PS00374">
    <property type="entry name" value="MGMT"/>
    <property type="match status" value="1"/>
</dbReference>
<feature type="repeat" description="WD" evidence="13">
    <location>
        <begin position="458"/>
        <end position="494"/>
    </location>
</feature>
<dbReference type="InterPro" id="IPR020472">
    <property type="entry name" value="WD40_PAC1"/>
</dbReference>
<dbReference type="PROSITE" id="PS50082">
    <property type="entry name" value="WD_REPEATS_2"/>
    <property type="match status" value="4"/>
</dbReference>
<dbReference type="InterPro" id="IPR001497">
    <property type="entry name" value="MethylDNA_cys_MeTrfase_AS"/>
</dbReference>
<evidence type="ECO:0000256" key="8">
    <source>
        <dbReference type="ARBA" id="ARBA00022763"/>
    </source>
</evidence>
<dbReference type="InterPro" id="IPR001680">
    <property type="entry name" value="WD40_rpt"/>
</dbReference>
<dbReference type="PANTHER" id="PTHR19848">
    <property type="entry name" value="WD40 REPEAT PROTEIN"/>
    <property type="match status" value="1"/>
</dbReference>
<name>A0A0F4GHA7_9PEZI</name>
<dbReference type="EMBL" id="LAFY01000594">
    <property type="protein sequence ID" value="KJX96761.1"/>
    <property type="molecule type" value="Genomic_DNA"/>
</dbReference>
<protein>
    <recommendedName>
        <fullName evidence="3">Methylated-DNA--protein-cysteine methyltransferase</fullName>
    </recommendedName>
    <alternativeName>
        <fullName evidence="10">6-O-methylguanine-DNA methyltransferase</fullName>
    </alternativeName>
    <alternativeName>
        <fullName evidence="11">O-6-methylguanine-DNA-alkyltransferase</fullName>
    </alternativeName>
</protein>
<accession>A0A0F4GHA7</accession>
<dbReference type="InterPro" id="IPR014048">
    <property type="entry name" value="MethylDNA_cys_MeTrfase_DNA-bd"/>
</dbReference>
<evidence type="ECO:0000256" key="2">
    <source>
        <dbReference type="ARBA" id="ARBA00008711"/>
    </source>
</evidence>
<dbReference type="AlphaFoldDB" id="A0A0F4GHA7"/>
<keyword evidence="8" id="KW-0227">DNA damage</keyword>
<evidence type="ECO:0000256" key="10">
    <source>
        <dbReference type="ARBA" id="ARBA00030795"/>
    </source>
</evidence>
<keyword evidence="4 13" id="KW-0853">WD repeat</keyword>